<protein>
    <submittedName>
        <fullName evidence="1">(spotted green pufferfish) hypothetical protein</fullName>
    </submittedName>
</protein>
<reference evidence="1" key="2">
    <citation type="submission" date="2004-02" db="EMBL/GenBank/DDBJ databases">
        <authorList>
            <consortium name="Genoscope"/>
            <consortium name="Whitehead Institute Centre for Genome Research"/>
        </authorList>
    </citation>
    <scope>NUCLEOTIDE SEQUENCE</scope>
</reference>
<sequence>SRICCWRLILGRMRRQYRDEGYHPRAEVCGQSMFSFFVTSLQLL</sequence>
<gene>
    <name evidence="1" type="ORF">GSTENG00013051001</name>
</gene>
<accession>Q4ST98</accession>
<reference evidence="1" key="1">
    <citation type="journal article" date="2004" name="Nature">
        <title>Genome duplication in the teleost fish Tetraodon nigroviridis reveals the early vertebrate proto-karyotype.</title>
        <authorList>
            <person name="Jaillon O."/>
            <person name="Aury J.-M."/>
            <person name="Brunet F."/>
            <person name="Petit J.-L."/>
            <person name="Stange-Thomann N."/>
            <person name="Mauceli E."/>
            <person name="Bouneau L."/>
            <person name="Fischer C."/>
            <person name="Ozouf-Costaz C."/>
            <person name="Bernot A."/>
            <person name="Nicaud S."/>
            <person name="Jaffe D."/>
            <person name="Fisher S."/>
            <person name="Lutfalla G."/>
            <person name="Dossat C."/>
            <person name="Segurens B."/>
            <person name="Dasilva C."/>
            <person name="Salanoubat M."/>
            <person name="Levy M."/>
            <person name="Boudet N."/>
            <person name="Castellano S."/>
            <person name="Anthouard V."/>
            <person name="Jubin C."/>
            <person name="Castelli V."/>
            <person name="Katinka M."/>
            <person name="Vacherie B."/>
            <person name="Biemont C."/>
            <person name="Skalli Z."/>
            <person name="Cattolico L."/>
            <person name="Poulain J."/>
            <person name="De Berardinis V."/>
            <person name="Cruaud C."/>
            <person name="Duprat S."/>
            <person name="Brottier P."/>
            <person name="Coutanceau J.-P."/>
            <person name="Gouzy J."/>
            <person name="Parra G."/>
            <person name="Lardier G."/>
            <person name="Chapple C."/>
            <person name="McKernan K.J."/>
            <person name="McEwan P."/>
            <person name="Bosak S."/>
            <person name="Kellis M."/>
            <person name="Volff J.-N."/>
            <person name="Guigo R."/>
            <person name="Zody M.C."/>
            <person name="Mesirov J."/>
            <person name="Lindblad-Toh K."/>
            <person name="Birren B."/>
            <person name="Nusbaum C."/>
            <person name="Kahn D."/>
            <person name="Robinson-Rechavi M."/>
            <person name="Laudet V."/>
            <person name="Schachter V."/>
            <person name="Quetier F."/>
            <person name="Saurin W."/>
            <person name="Scarpelli C."/>
            <person name="Wincker P."/>
            <person name="Lander E.S."/>
            <person name="Weissenbach J."/>
            <person name="Roest Crollius H."/>
        </authorList>
    </citation>
    <scope>NUCLEOTIDE SEQUENCE [LARGE SCALE GENOMIC DNA]</scope>
</reference>
<evidence type="ECO:0000313" key="1">
    <source>
        <dbReference type="EMBL" id="CAF96134.1"/>
    </source>
</evidence>
<dbReference type="AlphaFoldDB" id="Q4ST98"/>
<dbReference type="KEGG" id="tng:GSTEN00013051G001"/>
<name>Q4ST98_TETNG</name>
<proteinExistence type="predicted"/>
<feature type="non-terminal residue" evidence="1">
    <location>
        <position position="1"/>
    </location>
</feature>
<comment type="caution">
    <text evidence="1">The sequence shown here is derived from an EMBL/GenBank/DDBJ whole genome shotgun (WGS) entry which is preliminary data.</text>
</comment>
<dbReference type="EMBL" id="CAAE01014257">
    <property type="protein sequence ID" value="CAF96134.1"/>
    <property type="molecule type" value="Genomic_DNA"/>
</dbReference>
<organism evidence="1">
    <name type="scientific">Tetraodon nigroviridis</name>
    <name type="common">Spotted green pufferfish</name>
    <name type="synonym">Chelonodon nigroviridis</name>
    <dbReference type="NCBI Taxonomy" id="99883"/>
    <lineage>
        <taxon>Eukaryota</taxon>
        <taxon>Metazoa</taxon>
        <taxon>Chordata</taxon>
        <taxon>Craniata</taxon>
        <taxon>Vertebrata</taxon>
        <taxon>Euteleostomi</taxon>
        <taxon>Actinopterygii</taxon>
        <taxon>Neopterygii</taxon>
        <taxon>Teleostei</taxon>
        <taxon>Neoteleostei</taxon>
        <taxon>Acanthomorphata</taxon>
        <taxon>Eupercaria</taxon>
        <taxon>Tetraodontiformes</taxon>
        <taxon>Tetradontoidea</taxon>
        <taxon>Tetraodontidae</taxon>
        <taxon>Tetraodon</taxon>
    </lineage>
</organism>